<feature type="transmembrane region" description="Helical" evidence="1">
    <location>
        <begin position="42"/>
        <end position="59"/>
    </location>
</feature>
<gene>
    <name evidence="2" type="ORF">GIW81_03675</name>
</gene>
<dbReference type="AlphaFoldDB" id="A0A6I3KD99"/>
<feature type="transmembrane region" description="Helical" evidence="1">
    <location>
        <begin position="6"/>
        <end position="22"/>
    </location>
</feature>
<evidence type="ECO:0008006" key="4">
    <source>
        <dbReference type="Google" id="ProtNLM"/>
    </source>
</evidence>
<dbReference type="Proteomes" id="UP000440694">
    <property type="component" value="Unassembled WGS sequence"/>
</dbReference>
<organism evidence="2 3">
    <name type="scientific">Hyphomicrobium album</name>
    <dbReference type="NCBI Taxonomy" id="2665159"/>
    <lineage>
        <taxon>Bacteria</taxon>
        <taxon>Pseudomonadati</taxon>
        <taxon>Pseudomonadota</taxon>
        <taxon>Alphaproteobacteria</taxon>
        <taxon>Hyphomicrobiales</taxon>
        <taxon>Hyphomicrobiaceae</taxon>
        <taxon>Hyphomicrobium</taxon>
    </lineage>
</organism>
<keyword evidence="3" id="KW-1185">Reference proteome</keyword>
<feature type="transmembrane region" description="Helical" evidence="1">
    <location>
        <begin position="65"/>
        <end position="86"/>
    </location>
</feature>
<accession>A0A6I3KD99</accession>
<dbReference type="EMBL" id="WMBQ01000001">
    <property type="protein sequence ID" value="MTD93435.1"/>
    <property type="molecule type" value="Genomic_DNA"/>
</dbReference>
<comment type="caution">
    <text evidence="2">The sequence shown here is derived from an EMBL/GenBank/DDBJ whole genome shotgun (WGS) entry which is preliminary data.</text>
</comment>
<keyword evidence="1" id="KW-0812">Transmembrane</keyword>
<reference evidence="2 3" key="1">
    <citation type="submission" date="2019-11" db="EMBL/GenBank/DDBJ databases">
        <title>Identification of a novel strain.</title>
        <authorList>
            <person name="Xu Q."/>
            <person name="Wang G."/>
        </authorList>
    </citation>
    <scope>NUCLEOTIDE SEQUENCE [LARGE SCALE GENOMIC DNA]</scope>
    <source>
        <strain evidence="3">xq</strain>
    </source>
</reference>
<keyword evidence="1" id="KW-1133">Transmembrane helix</keyword>
<proteinExistence type="predicted"/>
<evidence type="ECO:0000313" key="3">
    <source>
        <dbReference type="Proteomes" id="UP000440694"/>
    </source>
</evidence>
<feature type="transmembrane region" description="Helical" evidence="1">
    <location>
        <begin position="93"/>
        <end position="113"/>
    </location>
</feature>
<dbReference type="RefSeq" id="WP_154737975.1">
    <property type="nucleotide sequence ID" value="NZ_WMBQ01000001.1"/>
</dbReference>
<name>A0A6I3KD99_9HYPH</name>
<evidence type="ECO:0000313" key="2">
    <source>
        <dbReference type="EMBL" id="MTD93435.1"/>
    </source>
</evidence>
<keyword evidence="1" id="KW-0472">Membrane</keyword>
<protein>
    <recommendedName>
        <fullName evidence="4">DUF3325 domain-containing protein</fullName>
    </recommendedName>
</protein>
<sequence>MIDQSFLLAVGAIGWGLSLATYRPLALKAGWPLGKAQERVPALTLVVAVVSIAAGLIVAGTRGALHGGVAMVLLGIALAVFWSGFLRVGAQSALFLAPLAALTLALCWLMAAAGL</sequence>
<evidence type="ECO:0000256" key="1">
    <source>
        <dbReference type="SAM" id="Phobius"/>
    </source>
</evidence>